<evidence type="ECO:0000313" key="2">
    <source>
        <dbReference type="Proteomes" id="UP000559256"/>
    </source>
</evidence>
<dbReference type="EMBL" id="JAACJM010000138">
    <property type="protein sequence ID" value="KAF5343564.1"/>
    <property type="molecule type" value="Genomic_DNA"/>
</dbReference>
<keyword evidence="2" id="KW-1185">Reference proteome</keyword>
<sequence>MDLLPPEILDLIVSHACRDNGYTGRSLSLVSRSIRNLSQPTKLQSISIIGYDQLHSFALLLENTPASLRRVRFLFISAHVRNTAVDPRVLDSEYQRKDDAYKAYERVLRGIRTIVF</sequence>
<accession>A0A8H5CKR7</accession>
<dbReference type="OrthoDB" id="2748701at2759"/>
<dbReference type="Proteomes" id="UP000559256">
    <property type="component" value="Unassembled WGS sequence"/>
</dbReference>
<organism evidence="1 2">
    <name type="scientific">Tetrapyrgos nigripes</name>
    <dbReference type="NCBI Taxonomy" id="182062"/>
    <lineage>
        <taxon>Eukaryota</taxon>
        <taxon>Fungi</taxon>
        <taxon>Dikarya</taxon>
        <taxon>Basidiomycota</taxon>
        <taxon>Agaricomycotina</taxon>
        <taxon>Agaricomycetes</taxon>
        <taxon>Agaricomycetidae</taxon>
        <taxon>Agaricales</taxon>
        <taxon>Marasmiineae</taxon>
        <taxon>Marasmiaceae</taxon>
        <taxon>Tetrapyrgos</taxon>
    </lineage>
</organism>
<comment type="caution">
    <text evidence="1">The sequence shown here is derived from an EMBL/GenBank/DDBJ whole genome shotgun (WGS) entry which is preliminary data.</text>
</comment>
<proteinExistence type="predicted"/>
<evidence type="ECO:0008006" key="3">
    <source>
        <dbReference type="Google" id="ProtNLM"/>
    </source>
</evidence>
<evidence type="ECO:0000313" key="1">
    <source>
        <dbReference type="EMBL" id="KAF5343564.1"/>
    </source>
</evidence>
<gene>
    <name evidence="1" type="ORF">D9758_012960</name>
</gene>
<protein>
    <recommendedName>
        <fullName evidence="3">F-box domain-containing protein</fullName>
    </recommendedName>
</protein>
<dbReference type="AlphaFoldDB" id="A0A8H5CKR7"/>
<name>A0A8H5CKR7_9AGAR</name>
<reference evidence="1 2" key="1">
    <citation type="journal article" date="2020" name="ISME J.">
        <title>Uncovering the hidden diversity of litter-decomposition mechanisms in mushroom-forming fungi.</title>
        <authorList>
            <person name="Floudas D."/>
            <person name="Bentzer J."/>
            <person name="Ahren D."/>
            <person name="Johansson T."/>
            <person name="Persson P."/>
            <person name="Tunlid A."/>
        </authorList>
    </citation>
    <scope>NUCLEOTIDE SEQUENCE [LARGE SCALE GENOMIC DNA]</scope>
    <source>
        <strain evidence="1 2">CBS 291.85</strain>
    </source>
</reference>